<dbReference type="InterPro" id="IPR038158">
    <property type="entry name" value="H-NOX_domain_sf"/>
</dbReference>
<gene>
    <name evidence="2" type="ORF">EEOEGNLI_00014</name>
</gene>
<dbReference type="AlphaFoldDB" id="A0A7G9Z5Z3"/>
<dbReference type="EMBL" id="MT631625">
    <property type="protein sequence ID" value="QNO55677.1"/>
    <property type="molecule type" value="Genomic_DNA"/>
</dbReference>
<sequence>MGVKMKGVIVLALREMVIEKFGIDKWKNGLVKAGIGKESLIMPISNVDDQIFLRVVNSLCEVLNISFIQAADAFGDYWVNVYSQKMYRVYYENVKTAKEFLLKMDSVHVASTKSIPGANPPRFDYEWKDEKILIMKYKSQRGLIDFMVGLIKGVGKFYKEDLKVTKLGSDKVEIVFP</sequence>
<accession>A0A7G9Z5Z3</accession>
<dbReference type="PANTHER" id="PTHR45655">
    <property type="entry name" value="GUANYLATE CYCLASE SOLUBLE SUBUNIT BETA-2"/>
    <property type="match status" value="1"/>
</dbReference>
<proteinExistence type="predicted"/>
<dbReference type="GO" id="GO:0020037">
    <property type="term" value="F:heme binding"/>
    <property type="evidence" value="ECO:0007669"/>
    <property type="project" value="InterPro"/>
</dbReference>
<dbReference type="InterPro" id="IPR024096">
    <property type="entry name" value="NO_sig/Golgi_transp_ligand-bd"/>
</dbReference>
<evidence type="ECO:0000259" key="1">
    <source>
        <dbReference type="Pfam" id="PF07700"/>
    </source>
</evidence>
<dbReference type="SUPFAM" id="SSF111126">
    <property type="entry name" value="Ligand-binding domain in the NO signalling and Golgi transport"/>
    <property type="match status" value="1"/>
</dbReference>
<organism evidence="2">
    <name type="scientific">Candidatus Methanophaga sp. ANME-1 ERB7</name>
    <dbReference type="NCBI Taxonomy" id="2759913"/>
    <lineage>
        <taxon>Archaea</taxon>
        <taxon>Methanobacteriati</taxon>
        <taxon>Methanobacteriota</taxon>
        <taxon>Stenosarchaea group</taxon>
        <taxon>Methanomicrobia</taxon>
        <taxon>Candidatus Methanophagales</taxon>
        <taxon>Candidatus Methanophagaceae</taxon>
        <taxon>Candidatus Methanophaga</taxon>
    </lineage>
</organism>
<dbReference type="Gene3D" id="3.90.1520.10">
    <property type="entry name" value="H-NOX domain"/>
    <property type="match status" value="1"/>
</dbReference>
<dbReference type="PANTHER" id="PTHR45655:SF13">
    <property type="entry name" value="SOLUBLE GUANYLATE CYCLASE GCY-32-RELATED"/>
    <property type="match status" value="1"/>
</dbReference>
<reference evidence="2" key="1">
    <citation type="submission" date="2020-06" db="EMBL/GenBank/DDBJ databases">
        <title>Unique genomic features of the anaerobic methanotrophic archaea.</title>
        <authorList>
            <person name="Chadwick G.L."/>
            <person name="Skennerton C.T."/>
            <person name="Laso-Perez R."/>
            <person name="Leu A.O."/>
            <person name="Speth D.R."/>
            <person name="Yu H."/>
            <person name="Morgan-Lang C."/>
            <person name="Hatzenpichler R."/>
            <person name="Goudeau D."/>
            <person name="Malmstrom R."/>
            <person name="Brazelton W.J."/>
            <person name="Woyke T."/>
            <person name="Hallam S.J."/>
            <person name="Tyson G.W."/>
            <person name="Wegener G."/>
            <person name="Boetius A."/>
            <person name="Orphan V."/>
        </authorList>
    </citation>
    <scope>NUCLEOTIDE SEQUENCE</scope>
</reference>
<protein>
    <recommendedName>
        <fullName evidence="1">Heme NO-binding domain-containing protein</fullName>
    </recommendedName>
</protein>
<dbReference type="Pfam" id="PF07700">
    <property type="entry name" value="HNOB"/>
    <property type="match status" value="1"/>
</dbReference>
<dbReference type="InterPro" id="IPR011644">
    <property type="entry name" value="Heme_NO-bd"/>
</dbReference>
<feature type="domain" description="Heme NO-binding" evidence="1">
    <location>
        <begin position="6"/>
        <end position="165"/>
    </location>
</feature>
<evidence type="ECO:0000313" key="2">
    <source>
        <dbReference type="EMBL" id="QNO55677.1"/>
    </source>
</evidence>
<name>A0A7G9Z5Z3_9EURY</name>